<dbReference type="Gene3D" id="3.30.2220.30">
    <property type="match status" value="1"/>
</dbReference>
<dbReference type="EMBL" id="BK015871">
    <property type="protein sequence ID" value="DAD70838.1"/>
    <property type="molecule type" value="Genomic_DNA"/>
</dbReference>
<accession>A0A8S5LLK1</accession>
<dbReference type="InterPro" id="IPR038559">
    <property type="entry name" value="XkdN-like_sf"/>
</dbReference>
<dbReference type="Pfam" id="PF08890">
    <property type="entry name" value="Phage_TAC_5"/>
    <property type="match status" value="1"/>
</dbReference>
<dbReference type="InterPro" id="IPR014986">
    <property type="entry name" value="XkdN-like"/>
</dbReference>
<reference evidence="1" key="1">
    <citation type="journal article" date="2021" name="Proc. Natl. Acad. Sci. U.S.A.">
        <title>A Catalog of Tens of Thousands of Viruses from Human Metagenomes Reveals Hidden Associations with Chronic Diseases.</title>
        <authorList>
            <person name="Tisza M.J."/>
            <person name="Buck C.B."/>
        </authorList>
    </citation>
    <scope>NUCLEOTIDE SEQUENCE</scope>
    <source>
        <strain evidence="1">Ctvok7</strain>
    </source>
</reference>
<proteinExistence type="predicted"/>
<organism evidence="1">
    <name type="scientific">Siphoviridae sp. ctvok7</name>
    <dbReference type="NCBI Taxonomy" id="2827596"/>
    <lineage>
        <taxon>Viruses</taxon>
        <taxon>Duplodnaviria</taxon>
        <taxon>Heunggongvirae</taxon>
        <taxon>Uroviricota</taxon>
        <taxon>Caudoviricetes</taxon>
    </lineage>
</organism>
<sequence>MSNLSAFLHPVTAHEEKEIVISDRFRDEAGNPVPFKIRALTQEENDALIKQSTRRVKVNGQPTEQLDSVDFSRRLVVAATVEPDFKNSELCQAYGVLDPLQVPGKMLFSGEYSKLLQAINDLSGFGGAEDEVKN</sequence>
<protein>
    <submittedName>
        <fullName evidence="1">Tail assembly chaperone protein</fullName>
    </submittedName>
</protein>
<name>A0A8S5LLK1_9CAUD</name>
<evidence type="ECO:0000313" key="1">
    <source>
        <dbReference type="EMBL" id="DAD70838.1"/>
    </source>
</evidence>